<keyword evidence="2" id="KW-1185">Reference proteome</keyword>
<reference evidence="1" key="1">
    <citation type="journal article" date="2017" name="Nature">
        <title>The sunflower genome provides insights into oil metabolism, flowering and Asterid evolution.</title>
        <authorList>
            <person name="Badouin H."/>
            <person name="Gouzy J."/>
            <person name="Grassa C.J."/>
            <person name="Murat F."/>
            <person name="Staton S.E."/>
            <person name="Cottret L."/>
            <person name="Lelandais-Briere C."/>
            <person name="Owens G.L."/>
            <person name="Carrere S."/>
            <person name="Mayjonade B."/>
            <person name="Legrand L."/>
            <person name="Gill N."/>
            <person name="Kane N.C."/>
            <person name="Bowers J.E."/>
            <person name="Hubner S."/>
            <person name="Bellec A."/>
            <person name="Berard A."/>
            <person name="Berges H."/>
            <person name="Blanchet N."/>
            <person name="Boniface M.C."/>
            <person name="Brunel D."/>
            <person name="Catrice O."/>
            <person name="Chaidir N."/>
            <person name="Claudel C."/>
            <person name="Donnadieu C."/>
            <person name="Faraut T."/>
            <person name="Fievet G."/>
            <person name="Helmstetter N."/>
            <person name="King M."/>
            <person name="Knapp S.J."/>
            <person name="Lai Z."/>
            <person name="Le Paslier M.C."/>
            <person name="Lippi Y."/>
            <person name="Lorenzon L."/>
            <person name="Mandel J.R."/>
            <person name="Marage G."/>
            <person name="Marchand G."/>
            <person name="Marquand E."/>
            <person name="Bret-Mestries E."/>
            <person name="Morien E."/>
            <person name="Nambeesan S."/>
            <person name="Nguyen T."/>
            <person name="Pegot-Espagnet P."/>
            <person name="Pouilly N."/>
            <person name="Raftis F."/>
            <person name="Sallet E."/>
            <person name="Schiex T."/>
            <person name="Thomas J."/>
            <person name="Vandecasteele C."/>
            <person name="Vares D."/>
            <person name="Vear F."/>
            <person name="Vautrin S."/>
            <person name="Crespi M."/>
            <person name="Mangin B."/>
            <person name="Burke J.M."/>
            <person name="Salse J."/>
            <person name="Munos S."/>
            <person name="Vincourt P."/>
            <person name="Rieseberg L.H."/>
            <person name="Langlade N.B."/>
        </authorList>
    </citation>
    <scope>NUCLEOTIDE SEQUENCE</scope>
    <source>
        <tissue evidence="1">Leaves</tissue>
    </source>
</reference>
<name>A0A9K3JW54_HELAN</name>
<reference evidence="1" key="2">
    <citation type="submission" date="2020-06" db="EMBL/GenBank/DDBJ databases">
        <title>Helianthus annuus Genome sequencing and assembly Release 2.</title>
        <authorList>
            <person name="Gouzy J."/>
            <person name="Langlade N."/>
            <person name="Munos S."/>
        </authorList>
    </citation>
    <scope>NUCLEOTIDE SEQUENCE</scope>
    <source>
        <tissue evidence="1">Leaves</tissue>
    </source>
</reference>
<comment type="caution">
    <text evidence="1">The sequence shown here is derived from an EMBL/GenBank/DDBJ whole genome shotgun (WGS) entry which is preliminary data.</text>
</comment>
<dbReference type="Gramene" id="mRNA:HanXRQr2_Chr01g0016861">
    <property type="protein sequence ID" value="CDS:HanXRQr2_Chr01g0016861.1"/>
    <property type="gene ID" value="HanXRQr2_Chr01g0016861"/>
</dbReference>
<dbReference type="AlphaFoldDB" id="A0A9K3JW54"/>
<sequence>MHYTQFQNKRIRSRTIFTLQLINACKYNPNHVGPYLFGVCHKERRWLDMQRTKAQDNHRC</sequence>
<evidence type="ECO:0000313" key="2">
    <source>
        <dbReference type="Proteomes" id="UP000215914"/>
    </source>
</evidence>
<dbReference type="Proteomes" id="UP000215914">
    <property type="component" value="Unassembled WGS sequence"/>
</dbReference>
<accession>A0A9K3JW54</accession>
<proteinExistence type="predicted"/>
<evidence type="ECO:0000313" key="1">
    <source>
        <dbReference type="EMBL" id="KAF5821682.1"/>
    </source>
</evidence>
<dbReference type="EMBL" id="MNCJ02000316">
    <property type="protein sequence ID" value="KAF5821682.1"/>
    <property type="molecule type" value="Genomic_DNA"/>
</dbReference>
<organism evidence="1 2">
    <name type="scientific">Helianthus annuus</name>
    <name type="common">Common sunflower</name>
    <dbReference type="NCBI Taxonomy" id="4232"/>
    <lineage>
        <taxon>Eukaryota</taxon>
        <taxon>Viridiplantae</taxon>
        <taxon>Streptophyta</taxon>
        <taxon>Embryophyta</taxon>
        <taxon>Tracheophyta</taxon>
        <taxon>Spermatophyta</taxon>
        <taxon>Magnoliopsida</taxon>
        <taxon>eudicotyledons</taxon>
        <taxon>Gunneridae</taxon>
        <taxon>Pentapetalae</taxon>
        <taxon>asterids</taxon>
        <taxon>campanulids</taxon>
        <taxon>Asterales</taxon>
        <taxon>Asteraceae</taxon>
        <taxon>Asteroideae</taxon>
        <taxon>Heliantheae alliance</taxon>
        <taxon>Heliantheae</taxon>
        <taxon>Helianthus</taxon>
    </lineage>
</organism>
<gene>
    <name evidence="1" type="ORF">HanXRQr2_Chr01g0016861</name>
</gene>
<protein>
    <submittedName>
        <fullName evidence="1">Uncharacterized protein</fullName>
    </submittedName>
</protein>